<name>A0A929F728_LEPEC</name>
<keyword evidence="2" id="KW-1185">Reference proteome</keyword>
<proteinExistence type="predicted"/>
<protein>
    <submittedName>
        <fullName evidence="1">Uncharacterized protein</fullName>
    </submittedName>
</protein>
<dbReference type="RefSeq" id="WP_193993953.1">
    <property type="nucleotide sequence ID" value="NZ_JADEXP010000134.1"/>
</dbReference>
<evidence type="ECO:0000313" key="2">
    <source>
        <dbReference type="Proteomes" id="UP000615026"/>
    </source>
</evidence>
<accession>A0A929F728</accession>
<reference evidence="1" key="1">
    <citation type="submission" date="2020-10" db="EMBL/GenBank/DDBJ databases">
        <authorList>
            <person name="Castelo-Branco R."/>
            <person name="Eusebio N."/>
            <person name="Adriana R."/>
            <person name="Vieira A."/>
            <person name="Brugerolle De Fraissinette N."/>
            <person name="Rezende De Castro R."/>
            <person name="Schneider M.P."/>
            <person name="Vasconcelos V."/>
            <person name="Leao P.N."/>
        </authorList>
    </citation>
    <scope>NUCLEOTIDE SEQUENCE</scope>
    <source>
        <strain evidence="1">LEGE 11479</strain>
    </source>
</reference>
<dbReference type="AlphaFoldDB" id="A0A929F728"/>
<comment type="caution">
    <text evidence="1">The sequence shown here is derived from an EMBL/GenBank/DDBJ whole genome shotgun (WGS) entry which is preliminary data.</text>
</comment>
<organism evidence="1 2">
    <name type="scientific">Leptolyngbya cf. ectocarpi LEGE 11479</name>
    <dbReference type="NCBI Taxonomy" id="1828722"/>
    <lineage>
        <taxon>Bacteria</taxon>
        <taxon>Bacillati</taxon>
        <taxon>Cyanobacteriota</taxon>
        <taxon>Cyanophyceae</taxon>
        <taxon>Leptolyngbyales</taxon>
        <taxon>Leptolyngbyaceae</taxon>
        <taxon>Leptolyngbya group</taxon>
        <taxon>Leptolyngbya</taxon>
    </lineage>
</organism>
<dbReference type="Proteomes" id="UP000615026">
    <property type="component" value="Unassembled WGS sequence"/>
</dbReference>
<dbReference type="EMBL" id="JADEXP010000134">
    <property type="protein sequence ID" value="MBE9068001.1"/>
    <property type="molecule type" value="Genomic_DNA"/>
</dbReference>
<gene>
    <name evidence="1" type="ORF">IQ260_15225</name>
</gene>
<evidence type="ECO:0000313" key="1">
    <source>
        <dbReference type="EMBL" id="MBE9068001.1"/>
    </source>
</evidence>
<sequence length="55" mass="6349">MTQTSVTTSCSSIPKILRYLEWIFLGIPTLRALFPILYKPLGYVVTISRFKQRLS</sequence>